<dbReference type="EMBL" id="AGNL01020390">
    <property type="protein sequence ID" value="EJK61111.1"/>
    <property type="molecule type" value="Genomic_DNA"/>
</dbReference>
<protein>
    <submittedName>
        <fullName evidence="1">Uncharacterized protein</fullName>
    </submittedName>
</protein>
<dbReference type="OrthoDB" id="200229at2759"/>
<name>K0SJF0_THAOC</name>
<dbReference type="Gene3D" id="1.25.40.10">
    <property type="entry name" value="Tetratricopeptide repeat domain"/>
    <property type="match status" value="1"/>
</dbReference>
<organism evidence="1 2">
    <name type="scientific">Thalassiosira oceanica</name>
    <name type="common">Marine diatom</name>
    <dbReference type="NCBI Taxonomy" id="159749"/>
    <lineage>
        <taxon>Eukaryota</taxon>
        <taxon>Sar</taxon>
        <taxon>Stramenopiles</taxon>
        <taxon>Ochrophyta</taxon>
        <taxon>Bacillariophyta</taxon>
        <taxon>Coscinodiscophyceae</taxon>
        <taxon>Thalassiosirophycidae</taxon>
        <taxon>Thalassiosirales</taxon>
        <taxon>Thalassiosiraceae</taxon>
        <taxon>Thalassiosira</taxon>
    </lineage>
</organism>
<evidence type="ECO:0000313" key="2">
    <source>
        <dbReference type="Proteomes" id="UP000266841"/>
    </source>
</evidence>
<dbReference type="InterPro" id="IPR006597">
    <property type="entry name" value="Sel1-like"/>
</dbReference>
<dbReference type="AlphaFoldDB" id="K0SJF0"/>
<sequence>DDCDIAAQKRGMLGCAFAGHPSPENDADRLAMIQTRAENKDPAAINILGQKYFFGELGLQKDMRRVVDLYTEAAELGSAKALFNLGFAYQNGDGVQQDKAMAVEFYEKVAMKGHATSRCNLGCYEGRKGNHDRTARHFLISGKLNWGMCNRLSLSRICS</sequence>
<dbReference type="PANTHER" id="PTHR45011">
    <property type="entry name" value="DAP3-BINDING CELL DEATH ENHANCER 1"/>
    <property type="match status" value="1"/>
</dbReference>
<dbReference type="Proteomes" id="UP000266841">
    <property type="component" value="Unassembled WGS sequence"/>
</dbReference>
<dbReference type="Pfam" id="PF08238">
    <property type="entry name" value="Sel1"/>
    <property type="match status" value="2"/>
</dbReference>
<dbReference type="SMART" id="SM00671">
    <property type="entry name" value="SEL1"/>
    <property type="match status" value="2"/>
</dbReference>
<accession>K0SJF0</accession>
<feature type="non-terminal residue" evidence="1">
    <location>
        <position position="1"/>
    </location>
</feature>
<comment type="caution">
    <text evidence="1">The sequence shown here is derived from an EMBL/GenBank/DDBJ whole genome shotgun (WGS) entry which is preliminary data.</text>
</comment>
<gene>
    <name evidence="1" type="ORF">THAOC_18449</name>
</gene>
<proteinExistence type="predicted"/>
<evidence type="ECO:0000313" key="1">
    <source>
        <dbReference type="EMBL" id="EJK61111.1"/>
    </source>
</evidence>
<reference evidence="1 2" key="1">
    <citation type="journal article" date="2012" name="Genome Biol.">
        <title>Genome and low-iron response of an oceanic diatom adapted to chronic iron limitation.</title>
        <authorList>
            <person name="Lommer M."/>
            <person name="Specht M."/>
            <person name="Roy A.S."/>
            <person name="Kraemer L."/>
            <person name="Andreson R."/>
            <person name="Gutowska M.A."/>
            <person name="Wolf J."/>
            <person name="Bergner S.V."/>
            <person name="Schilhabel M.B."/>
            <person name="Klostermeier U.C."/>
            <person name="Beiko R.G."/>
            <person name="Rosenstiel P."/>
            <person name="Hippler M."/>
            <person name="Laroche J."/>
        </authorList>
    </citation>
    <scope>NUCLEOTIDE SEQUENCE [LARGE SCALE GENOMIC DNA]</scope>
    <source>
        <strain evidence="1 2">CCMP1005</strain>
    </source>
</reference>
<dbReference type="InterPro" id="IPR011990">
    <property type="entry name" value="TPR-like_helical_dom_sf"/>
</dbReference>
<keyword evidence="2" id="KW-1185">Reference proteome</keyword>
<dbReference type="PANTHER" id="PTHR45011:SF1">
    <property type="entry name" value="DAP3-BINDING CELL DEATH ENHANCER 1"/>
    <property type="match status" value="1"/>
</dbReference>
<dbReference type="InterPro" id="IPR052748">
    <property type="entry name" value="ISR_Activator"/>
</dbReference>
<dbReference type="SUPFAM" id="SSF81901">
    <property type="entry name" value="HCP-like"/>
    <property type="match status" value="1"/>
</dbReference>
<dbReference type="OMA" id="GHAYAQL"/>